<dbReference type="OrthoDB" id="1096961at2"/>
<dbReference type="InterPro" id="IPR023996">
    <property type="entry name" value="TonB-dep_OMP_SusC/RagA"/>
</dbReference>
<dbReference type="Pfam" id="PF13715">
    <property type="entry name" value="CarbopepD_reg_2"/>
    <property type="match status" value="1"/>
</dbReference>
<evidence type="ECO:0000256" key="8">
    <source>
        <dbReference type="SAM" id="SignalP"/>
    </source>
</evidence>
<reference evidence="10" key="1">
    <citation type="submission" date="2016-11" db="EMBL/GenBank/DDBJ databases">
        <authorList>
            <person name="Jaros S."/>
            <person name="Januszkiewicz K."/>
            <person name="Wedrychowicz H."/>
        </authorList>
    </citation>
    <scope>NUCLEOTIDE SEQUENCE [LARGE SCALE GENOMIC DNA]</scope>
    <source>
        <strain evidence="10">KHT3</strain>
    </source>
</reference>
<dbReference type="Gene3D" id="2.170.130.10">
    <property type="entry name" value="TonB-dependent receptor, plug domain"/>
    <property type="match status" value="1"/>
</dbReference>
<dbReference type="Gene3D" id="2.40.170.20">
    <property type="entry name" value="TonB-dependent receptor, beta-barrel domain"/>
    <property type="match status" value="1"/>
</dbReference>
<evidence type="ECO:0000256" key="1">
    <source>
        <dbReference type="ARBA" id="ARBA00004571"/>
    </source>
</evidence>
<keyword evidence="8" id="KW-0732">Signal</keyword>
<feature type="signal peptide" evidence="8">
    <location>
        <begin position="1"/>
        <end position="27"/>
    </location>
</feature>
<dbReference type="InterPro" id="IPR039426">
    <property type="entry name" value="TonB-dep_rcpt-like"/>
</dbReference>
<dbReference type="InterPro" id="IPR023997">
    <property type="entry name" value="TonB-dep_OMP_SusC/RagA_CS"/>
</dbReference>
<keyword evidence="3 7" id="KW-1134">Transmembrane beta strand</keyword>
<comment type="similarity">
    <text evidence="7">Belongs to the TonB-dependent receptor family.</text>
</comment>
<evidence type="ECO:0000256" key="3">
    <source>
        <dbReference type="ARBA" id="ARBA00022452"/>
    </source>
</evidence>
<gene>
    <name evidence="10" type="ORF">SAMN05216463_10789</name>
</gene>
<name>A0A1M6TYS6_XYLRU</name>
<evidence type="ECO:0000259" key="9">
    <source>
        <dbReference type="Pfam" id="PF07715"/>
    </source>
</evidence>
<proteinExistence type="inferred from homology"/>
<dbReference type="AlphaFoldDB" id="A0A1M6TYS6"/>
<feature type="domain" description="TonB-dependent receptor plug" evidence="9">
    <location>
        <begin position="118"/>
        <end position="224"/>
    </location>
</feature>
<dbReference type="InterPro" id="IPR008969">
    <property type="entry name" value="CarboxyPept-like_regulatory"/>
</dbReference>
<dbReference type="GO" id="GO:0009279">
    <property type="term" value="C:cell outer membrane"/>
    <property type="evidence" value="ECO:0007669"/>
    <property type="project" value="UniProtKB-SubCell"/>
</dbReference>
<evidence type="ECO:0000256" key="7">
    <source>
        <dbReference type="PROSITE-ProRule" id="PRU01360"/>
    </source>
</evidence>
<evidence type="ECO:0000256" key="5">
    <source>
        <dbReference type="ARBA" id="ARBA00023136"/>
    </source>
</evidence>
<keyword evidence="6 7" id="KW-0998">Cell outer membrane</keyword>
<evidence type="ECO:0000256" key="2">
    <source>
        <dbReference type="ARBA" id="ARBA00022448"/>
    </source>
</evidence>
<dbReference type="PROSITE" id="PS00018">
    <property type="entry name" value="EF_HAND_1"/>
    <property type="match status" value="1"/>
</dbReference>
<dbReference type="FunFam" id="2.170.130.10:FF:000008">
    <property type="entry name" value="SusC/RagA family TonB-linked outer membrane protein"/>
    <property type="match status" value="1"/>
</dbReference>
<keyword evidence="2 7" id="KW-0813">Transport</keyword>
<evidence type="ECO:0000256" key="4">
    <source>
        <dbReference type="ARBA" id="ARBA00022692"/>
    </source>
</evidence>
<keyword evidence="4 7" id="KW-0812">Transmembrane</keyword>
<dbReference type="NCBIfam" id="TIGR04057">
    <property type="entry name" value="SusC_RagA_signa"/>
    <property type="match status" value="1"/>
</dbReference>
<keyword evidence="5 7" id="KW-0472">Membrane</keyword>
<feature type="chain" id="PRO_5012387151" evidence="8">
    <location>
        <begin position="28"/>
        <end position="1090"/>
    </location>
</feature>
<sequence length="1090" mass="119801">MNQAMRRLCKLCLLAAFFVLAPPEVLAQTIAKGQVFDSTNEPVIGATVVEKGSPKNATVTDFNGNFELKLQSGKQVVITYIGMKSKIVNATSNMKVVMEDDNTTLNDIVVIGYGAVRKKDLTGSVATVAGQDLAKVPVSNVSEALTGKMAGVNITTTDGSPDAEVLIRVRGGGSITGDNTPLIVIDGFQGGSMSDLSPNDIEDITVLKDASSTAIYGSEGANGVILITTKNAKGGKTQVNYNGYLQTKKVSKRMDVLDTYQYVMSNYEYAALRGESALNSFYKQFGVFDDLYLYKSIEAIDWQEDLFGADVISQSHNLSLQGGTDKTKFNLSGTYDFNAGLMPNNDFSRFAFLFKLNHDINKSLKFSMTARLTDQIANGQGTQGGTYKVRTEQALYGVATKGLSGMITPDFSTMSDDEITEWQRANMSLAEQSEQYWRRRNNRSFVFNGALDWKTPLKGLTAHLEGGYTYGFNEVKNWYGATTTQASYVGGNPLADWTKTNTRSIRESFTLTYDTKINKIHHLNVMGGQEIRSSRSDYSAMSANNFSQAFTAEQVFANFDLSTMQSMTGYVAANQNKVSFFGRINYTLLDRYLLTVTLREDGSSQFGSGHQWGFFPAAAASWRIIEEPWMEGVRSWMSNLKLRVSYGKVGNDKIGNTQYVQLYNSGDAVTKKRYGVGDVANVQQAVSTTLANPLLTWEKRTTRNIGLDFGFFHERLSGNIDVYWNSTDDLLINHDIAAPGYTTVWENSASTSNKGVELTLNAAIIQNKNFRLNANFNIGFDKSNVKSLANGLQEMTFASGWASTDNKNQDDYIVRIGDPIGLVYGWQSDGYYTTDDFASYNETTGAYTLKDGVPTTSLLGGTIGIRPGAMKLKDLNGDGVVDAKDITVIGDTNPDFAGGFGFSGEIYDFDFNVNFTYKVGNDIYNANKIQTTSRYRAGTYPNMRAEMSQSNAYSYINPETGVLLKSLEDLKYWNEGGNGLAAKAMWSPFSTGDAVVVPTDWAMDDASFLRLQSLTIGYTIPKNITKKFGVQRLRAYVTGTNLFVITSYPGFDPEVSSYARNSSYSGLTPGIDFSSYPKSRAFTFGLNVTL</sequence>
<evidence type="ECO:0000256" key="6">
    <source>
        <dbReference type="ARBA" id="ARBA00023237"/>
    </source>
</evidence>
<dbReference type="InterPro" id="IPR018247">
    <property type="entry name" value="EF_Hand_1_Ca_BS"/>
</dbReference>
<dbReference type="InterPro" id="IPR012910">
    <property type="entry name" value="Plug_dom"/>
</dbReference>
<evidence type="ECO:0000313" key="10">
    <source>
        <dbReference type="EMBL" id="SHK62034.1"/>
    </source>
</evidence>
<dbReference type="EMBL" id="FRBD01000007">
    <property type="protein sequence ID" value="SHK62034.1"/>
    <property type="molecule type" value="Genomic_DNA"/>
</dbReference>
<dbReference type="PROSITE" id="PS52016">
    <property type="entry name" value="TONB_DEPENDENT_REC_3"/>
    <property type="match status" value="1"/>
</dbReference>
<dbReference type="NCBIfam" id="TIGR04056">
    <property type="entry name" value="OMP_RagA_SusC"/>
    <property type="match status" value="1"/>
</dbReference>
<comment type="subcellular location">
    <subcellularLocation>
        <location evidence="1 7">Cell outer membrane</location>
        <topology evidence="1 7">Multi-pass membrane protein</topology>
    </subcellularLocation>
</comment>
<dbReference type="SUPFAM" id="SSF49464">
    <property type="entry name" value="Carboxypeptidase regulatory domain-like"/>
    <property type="match status" value="1"/>
</dbReference>
<organism evidence="10">
    <name type="scientific">Xylanibacter ruminicola</name>
    <name type="common">Prevotella ruminicola</name>
    <dbReference type="NCBI Taxonomy" id="839"/>
    <lineage>
        <taxon>Bacteria</taxon>
        <taxon>Pseudomonadati</taxon>
        <taxon>Bacteroidota</taxon>
        <taxon>Bacteroidia</taxon>
        <taxon>Bacteroidales</taxon>
        <taxon>Prevotellaceae</taxon>
        <taxon>Xylanibacter</taxon>
    </lineage>
</organism>
<dbReference type="Gene3D" id="2.60.40.1120">
    <property type="entry name" value="Carboxypeptidase-like, regulatory domain"/>
    <property type="match status" value="1"/>
</dbReference>
<dbReference type="Pfam" id="PF07715">
    <property type="entry name" value="Plug"/>
    <property type="match status" value="1"/>
</dbReference>
<protein>
    <submittedName>
        <fullName evidence="10">TonB-linked outer membrane protein, SusC/RagA family</fullName>
    </submittedName>
</protein>
<dbReference type="Proteomes" id="UP000184130">
    <property type="component" value="Unassembled WGS sequence"/>
</dbReference>
<dbReference type="InterPro" id="IPR036942">
    <property type="entry name" value="Beta-barrel_TonB_sf"/>
</dbReference>
<dbReference type="SUPFAM" id="SSF56935">
    <property type="entry name" value="Porins"/>
    <property type="match status" value="1"/>
</dbReference>
<accession>A0A1M6TYS6</accession>
<dbReference type="InterPro" id="IPR037066">
    <property type="entry name" value="Plug_dom_sf"/>
</dbReference>